<dbReference type="EMBL" id="HBHX01008887">
    <property type="protein sequence ID" value="CAE0104268.1"/>
    <property type="molecule type" value="Transcribed_RNA"/>
</dbReference>
<protein>
    <submittedName>
        <fullName evidence="1">Uncharacterized protein</fullName>
    </submittedName>
</protein>
<dbReference type="AlphaFoldDB" id="A0A7S3AGX5"/>
<reference evidence="1" key="1">
    <citation type="submission" date="2021-01" db="EMBL/GenBank/DDBJ databases">
        <authorList>
            <person name="Corre E."/>
            <person name="Pelletier E."/>
            <person name="Niang G."/>
            <person name="Scheremetjew M."/>
            <person name="Finn R."/>
            <person name="Kale V."/>
            <person name="Holt S."/>
            <person name="Cochrane G."/>
            <person name="Meng A."/>
            <person name="Brown T."/>
            <person name="Cohen L."/>
        </authorList>
    </citation>
    <scope>NUCLEOTIDE SEQUENCE</scope>
    <source>
        <strain evidence="1">CCMP281</strain>
    </source>
</reference>
<proteinExistence type="predicted"/>
<organism evidence="1">
    <name type="scientific">Haptolina ericina</name>
    <dbReference type="NCBI Taxonomy" id="156174"/>
    <lineage>
        <taxon>Eukaryota</taxon>
        <taxon>Haptista</taxon>
        <taxon>Haptophyta</taxon>
        <taxon>Prymnesiophyceae</taxon>
        <taxon>Prymnesiales</taxon>
        <taxon>Prymnesiaceae</taxon>
        <taxon>Haptolina</taxon>
    </lineage>
</organism>
<dbReference type="SUPFAM" id="SSF52047">
    <property type="entry name" value="RNI-like"/>
    <property type="match status" value="1"/>
</dbReference>
<accession>A0A7S3AGX5</accession>
<dbReference type="InterPro" id="IPR032675">
    <property type="entry name" value="LRR_dom_sf"/>
</dbReference>
<gene>
    <name evidence="1" type="ORF">HERI1096_LOCUS4926</name>
</gene>
<evidence type="ECO:0000313" key="1">
    <source>
        <dbReference type="EMBL" id="CAE0104268.1"/>
    </source>
</evidence>
<dbReference type="Gene3D" id="3.80.10.10">
    <property type="entry name" value="Ribonuclease Inhibitor"/>
    <property type="match status" value="1"/>
</dbReference>
<name>A0A7S3AGX5_9EUKA</name>
<sequence length="175" mass="19220">MAQLRSLGTLIFHDQPFAQHELSGLSLVLSTTCTPNLTELCIHGGLMDDNGLVSLLGVLAQGGGKYCLAGAAAKLTMLSITEQRFTRRAVEAIANSIPSFERLRLLELSCINCTYEDLLPLFCKCHEIYDNRQGQLRAAGASKTILVEIANLHKRYRFGPASEYTALRPDFTPYG</sequence>